<name>A0A563VU33_9CYAN</name>
<dbReference type="PANTHER" id="PTHR44591:SF23">
    <property type="entry name" value="CHEY SUBFAMILY"/>
    <property type="match status" value="1"/>
</dbReference>
<sequence>MTLISSSEDLVIREFTSLKQIRFFKSLQEAGITGKLTFINLKKGFEWYFYLHLGQIMYATGGEHPFRRWERRMVSKLPNVSFNLIALEQELGDRAEDFGNSLWEYDKLLSLFEQKKITRQQSSDFIWSVVSEILFDITQGREVLCTLEKDSTLFPALDLIEPKKVIEYTDSIWQHWQKEKVADRSPNLAVVILQPKQLQEKISGSIYDNICQLLDTNKTLRDLALHLKASPLEVTKSLVPYIQSGVLDLVPIPDLLNSDNFNGVVSPLNHKKHLIACVDDSIMTSHMMEEIISVAGYRFIGFNDPIRAIVQLAEHQPDVIFLDIVMPKMNGYELCTELRKQPNLAETPIVFLTSNDGFVDRLKAKMTGATDFMTKTIDADRLLRKVMEHLPSKEKQ</sequence>
<dbReference type="OrthoDB" id="581170at2"/>
<dbReference type="RefSeq" id="WP_144873763.1">
    <property type="nucleotide sequence ID" value="NZ_LR214040.1"/>
</dbReference>
<dbReference type="Proteomes" id="UP000320055">
    <property type="component" value="Unassembled WGS sequence"/>
</dbReference>
<dbReference type="Gene3D" id="3.40.50.2300">
    <property type="match status" value="1"/>
</dbReference>
<evidence type="ECO:0000256" key="2">
    <source>
        <dbReference type="PROSITE-ProRule" id="PRU00169"/>
    </source>
</evidence>
<dbReference type="AlphaFoldDB" id="A0A563VU33"/>
<organism evidence="4 5">
    <name type="scientific">Hyella patelloides LEGE 07179</name>
    <dbReference type="NCBI Taxonomy" id="945734"/>
    <lineage>
        <taxon>Bacteria</taxon>
        <taxon>Bacillati</taxon>
        <taxon>Cyanobacteriota</taxon>
        <taxon>Cyanophyceae</taxon>
        <taxon>Pleurocapsales</taxon>
        <taxon>Hyellaceae</taxon>
        <taxon>Hyella</taxon>
    </lineage>
</organism>
<evidence type="ECO:0000313" key="4">
    <source>
        <dbReference type="EMBL" id="VEP14918.1"/>
    </source>
</evidence>
<dbReference type="SUPFAM" id="SSF52172">
    <property type="entry name" value="CheY-like"/>
    <property type="match status" value="1"/>
</dbReference>
<dbReference type="InterPro" id="IPR011006">
    <property type="entry name" value="CheY-like_superfamily"/>
</dbReference>
<dbReference type="Pfam" id="PF00072">
    <property type="entry name" value="Response_reg"/>
    <property type="match status" value="1"/>
</dbReference>
<dbReference type="SMART" id="SM00448">
    <property type="entry name" value="REC"/>
    <property type="match status" value="1"/>
</dbReference>
<dbReference type="InterPro" id="IPR024186">
    <property type="entry name" value="Sig_transdc_resp-reg_PatA"/>
</dbReference>
<dbReference type="PROSITE" id="PS50110">
    <property type="entry name" value="RESPONSE_REGULATORY"/>
    <property type="match status" value="1"/>
</dbReference>
<evidence type="ECO:0000259" key="3">
    <source>
        <dbReference type="PROSITE" id="PS50110"/>
    </source>
</evidence>
<dbReference type="PIRSF" id="PIRSF005897">
    <property type="entry name" value="RR_PatA"/>
    <property type="match status" value="1"/>
</dbReference>
<dbReference type="InterPro" id="IPR050595">
    <property type="entry name" value="Bact_response_regulator"/>
</dbReference>
<feature type="modified residue" description="4-aspartylphosphate" evidence="2">
    <location>
        <position position="323"/>
    </location>
</feature>
<evidence type="ECO:0000313" key="5">
    <source>
        <dbReference type="Proteomes" id="UP000320055"/>
    </source>
</evidence>
<gene>
    <name evidence="4" type="ORF">H1P_2990002</name>
</gene>
<dbReference type="EMBL" id="CAACVJ010000222">
    <property type="protein sequence ID" value="VEP14918.1"/>
    <property type="molecule type" value="Genomic_DNA"/>
</dbReference>
<dbReference type="InterPro" id="IPR001789">
    <property type="entry name" value="Sig_transdc_resp-reg_receiver"/>
</dbReference>
<reference evidence="4 5" key="1">
    <citation type="submission" date="2019-01" db="EMBL/GenBank/DDBJ databases">
        <authorList>
            <person name="Brito A."/>
        </authorList>
    </citation>
    <scope>NUCLEOTIDE SEQUENCE [LARGE SCALE GENOMIC DNA]</scope>
    <source>
        <strain evidence="4">1</strain>
    </source>
</reference>
<keyword evidence="1 2" id="KW-0597">Phosphoprotein</keyword>
<dbReference type="GO" id="GO:0000160">
    <property type="term" value="P:phosphorelay signal transduction system"/>
    <property type="evidence" value="ECO:0007669"/>
    <property type="project" value="InterPro"/>
</dbReference>
<proteinExistence type="predicted"/>
<feature type="domain" description="Response regulatory" evidence="3">
    <location>
        <begin position="274"/>
        <end position="390"/>
    </location>
</feature>
<protein>
    <submittedName>
        <fullName evidence="4">Protein PatA</fullName>
    </submittedName>
</protein>
<keyword evidence="5" id="KW-1185">Reference proteome</keyword>
<evidence type="ECO:0000256" key="1">
    <source>
        <dbReference type="ARBA" id="ARBA00022553"/>
    </source>
</evidence>
<accession>A0A563VU33</accession>
<dbReference type="PANTHER" id="PTHR44591">
    <property type="entry name" value="STRESS RESPONSE REGULATOR PROTEIN 1"/>
    <property type="match status" value="1"/>
</dbReference>